<dbReference type="InterPro" id="IPR003761">
    <property type="entry name" value="Exonuc_VII_S"/>
</dbReference>
<dbReference type="NCBIfam" id="NF002140">
    <property type="entry name" value="PRK00977.1-4"/>
    <property type="match status" value="1"/>
</dbReference>
<dbReference type="Proteomes" id="UP001595548">
    <property type="component" value="Unassembled WGS sequence"/>
</dbReference>
<gene>
    <name evidence="6" type="primary">xseB</name>
    <name evidence="7" type="ORF">ACFOEB_05230</name>
</gene>
<dbReference type="HAMAP" id="MF_00337">
    <property type="entry name" value="Exonuc_7_S"/>
    <property type="match status" value="1"/>
</dbReference>
<dbReference type="PIRSF" id="PIRSF006488">
    <property type="entry name" value="Exonuc_VII_S"/>
    <property type="match status" value="1"/>
</dbReference>
<evidence type="ECO:0000256" key="6">
    <source>
        <dbReference type="HAMAP-Rule" id="MF_00337"/>
    </source>
</evidence>
<comment type="caution">
    <text evidence="7">The sequence shown here is derived from an EMBL/GenBank/DDBJ whole genome shotgun (WGS) entry which is preliminary data.</text>
</comment>
<dbReference type="NCBIfam" id="TIGR01280">
    <property type="entry name" value="xseB"/>
    <property type="match status" value="1"/>
</dbReference>
<sequence length="82" mass="9149">MPAKKKSLDLETSLSELESIVAQMETGELTLEQSLAAFEQGIKLTRDCQTRLQQAEQQVQMLIEQNGEPTLTDFDAQEHGKA</sequence>
<evidence type="ECO:0000313" key="7">
    <source>
        <dbReference type="EMBL" id="MFC3154598.1"/>
    </source>
</evidence>
<evidence type="ECO:0000256" key="2">
    <source>
        <dbReference type="ARBA" id="ARBA00022490"/>
    </source>
</evidence>
<comment type="subcellular location">
    <subcellularLocation>
        <location evidence="6">Cytoplasm</location>
    </subcellularLocation>
</comment>
<keyword evidence="3 6" id="KW-0540">Nuclease</keyword>
<accession>A0ABV7HPH4</accession>
<dbReference type="PANTHER" id="PTHR34137:SF1">
    <property type="entry name" value="EXODEOXYRIBONUCLEASE 7 SMALL SUBUNIT"/>
    <property type="match status" value="1"/>
</dbReference>
<name>A0ABV7HPH4_9GAMM</name>
<dbReference type="EMBL" id="JBHRTL010000005">
    <property type="protein sequence ID" value="MFC3154598.1"/>
    <property type="molecule type" value="Genomic_DNA"/>
</dbReference>
<dbReference type="RefSeq" id="WP_339617919.1">
    <property type="nucleotide sequence ID" value="NZ_AP031500.1"/>
</dbReference>
<evidence type="ECO:0000256" key="4">
    <source>
        <dbReference type="ARBA" id="ARBA00022801"/>
    </source>
</evidence>
<comment type="catalytic activity">
    <reaction evidence="6">
        <text>Exonucleolytic cleavage in either 5'- to 3'- or 3'- to 5'-direction to yield nucleoside 5'-phosphates.</text>
        <dbReference type="EC" id="3.1.11.6"/>
    </reaction>
</comment>
<dbReference type="PANTHER" id="PTHR34137">
    <property type="entry name" value="EXODEOXYRIBONUCLEASE 7 SMALL SUBUNIT"/>
    <property type="match status" value="1"/>
</dbReference>
<dbReference type="Pfam" id="PF02609">
    <property type="entry name" value="Exonuc_VII_S"/>
    <property type="match status" value="1"/>
</dbReference>
<keyword evidence="4 6" id="KW-0378">Hydrolase</keyword>
<dbReference type="GO" id="GO:0008855">
    <property type="term" value="F:exodeoxyribonuclease VII activity"/>
    <property type="evidence" value="ECO:0007669"/>
    <property type="project" value="UniProtKB-EC"/>
</dbReference>
<evidence type="ECO:0000313" key="8">
    <source>
        <dbReference type="Proteomes" id="UP001595548"/>
    </source>
</evidence>
<keyword evidence="2 6" id="KW-0963">Cytoplasm</keyword>
<organism evidence="7 8">
    <name type="scientific">Gilvimarinus japonicus</name>
    <dbReference type="NCBI Taxonomy" id="1796469"/>
    <lineage>
        <taxon>Bacteria</taxon>
        <taxon>Pseudomonadati</taxon>
        <taxon>Pseudomonadota</taxon>
        <taxon>Gammaproteobacteria</taxon>
        <taxon>Cellvibrionales</taxon>
        <taxon>Cellvibrionaceae</taxon>
        <taxon>Gilvimarinus</taxon>
    </lineage>
</organism>
<comment type="similarity">
    <text evidence="1 6">Belongs to the XseB family.</text>
</comment>
<evidence type="ECO:0000256" key="5">
    <source>
        <dbReference type="ARBA" id="ARBA00022839"/>
    </source>
</evidence>
<dbReference type="InterPro" id="IPR037004">
    <property type="entry name" value="Exonuc_VII_ssu_sf"/>
</dbReference>
<evidence type="ECO:0000256" key="1">
    <source>
        <dbReference type="ARBA" id="ARBA00009998"/>
    </source>
</evidence>
<dbReference type="SUPFAM" id="SSF116842">
    <property type="entry name" value="XseB-like"/>
    <property type="match status" value="1"/>
</dbReference>
<keyword evidence="8" id="KW-1185">Reference proteome</keyword>
<comment type="subunit">
    <text evidence="6">Heterooligomer composed of large and small subunits.</text>
</comment>
<comment type="function">
    <text evidence="6">Bidirectionally degrades single-stranded DNA into large acid-insoluble oligonucleotides, which are then degraded further into small acid-soluble oligonucleotides.</text>
</comment>
<dbReference type="Gene3D" id="1.10.287.1040">
    <property type="entry name" value="Exonuclease VII, small subunit"/>
    <property type="match status" value="1"/>
</dbReference>
<evidence type="ECO:0000256" key="3">
    <source>
        <dbReference type="ARBA" id="ARBA00022722"/>
    </source>
</evidence>
<proteinExistence type="inferred from homology"/>
<dbReference type="EC" id="3.1.11.6" evidence="6"/>
<protein>
    <recommendedName>
        <fullName evidence="6">Exodeoxyribonuclease 7 small subunit</fullName>
        <ecNumber evidence="6">3.1.11.6</ecNumber>
    </recommendedName>
    <alternativeName>
        <fullName evidence="6">Exodeoxyribonuclease VII small subunit</fullName>
        <shortName evidence="6">Exonuclease VII small subunit</shortName>
    </alternativeName>
</protein>
<reference evidence="8" key="1">
    <citation type="journal article" date="2019" name="Int. J. Syst. Evol. Microbiol.">
        <title>The Global Catalogue of Microorganisms (GCM) 10K type strain sequencing project: providing services to taxonomists for standard genome sequencing and annotation.</title>
        <authorList>
            <consortium name="The Broad Institute Genomics Platform"/>
            <consortium name="The Broad Institute Genome Sequencing Center for Infectious Disease"/>
            <person name="Wu L."/>
            <person name="Ma J."/>
        </authorList>
    </citation>
    <scope>NUCLEOTIDE SEQUENCE [LARGE SCALE GENOMIC DNA]</scope>
    <source>
        <strain evidence="8">KCTC 52141</strain>
    </source>
</reference>
<keyword evidence="5 6" id="KW-0269">Exonuclease</keyword>